<dbReference type="SUPFAM" id="SSF51735">
    <property type="entry name" value="NAD(P)-binding Rossmann-fold domains"/>
    <property type="match status" value="1"/>
</dbReference>
<protein>
    <submittedName>
        <fullName evidence="5">Putative dehydrogenase</fullName>
    </submittedName>
</protein>
<feature type="domain" description="Gfo/Idh/MocA-like oxidoreductase N-terminal" evidence="3">
    <location>
        <begin position="4"/>
        <end position="123"/>
    </location>
</feature>
<evidence type="ECO:0000259" key="4">
    <source>
        <dbReference type="Pfam" id="PF22725"/>
    </source>
</evidence>
<dbReference type="AlphaFoldDB" id="H5WZQ7"/>
<dbReference type="Pfam" id="PF22725">
    <property type="entry name" value="GFO_IDH_MocA_C3"/>
    <property type="match status" value="1"/>
</dbReference>
<dbReference type="PANTHER" id="PTHR22604:SF105">
    <property type="entry name" value="TRANS-1,2-DIHYDROBENZENE-1,2-DIOL DEHYDROGENASE"/>
    <property type="match status" value="1"/>
</dbReference>
<evidence type="ECO:0000256" key="2">
    <source>
        <dbReference type="ARBA" id="ARBA00023002"/>
    </source>
</evidence>
<sequence>MRPLRIGILGAARIAGKAIAAPAAETGHRLVAVAARDQARARDFAERHGVERVLGSYAEVVTDPDVEVVYNPLPNALHGPWNIAALRAGKPVLTEKPFAGNAEEAAEVRAVAAEAGLPIMEGFHYVHHPVTKRLHELLDSGELGELRAVEVDMMMPAPADDDPRWSHRLAGGALMDLGCYSLHAHRMLAPWAGGAPRLVAAGGGQREGRPGVDEWLYADLEFPAGATGRARCHMAAGERRFTCRIIGSKAEAVAADFVRPDIDDRVTVSGRDGSRVEKPGRRASYTYQLEAFAAHLREGAPLRNDADDALETMKLIDACYRAAGFEPRPRGEPVDAGG</sequence>
<proteinExistence type="inferred from homology"/>
<evidence type="ECO:0000256" key="1">
    <source>
        <dbReference type="ARBA" id="ARBA00010928"/>
    </source>
</evidence>
<dbReference type="Gene3D" id="3.40.50.720">
    <property type="entry name" value="NAD(P)-binding Rossmann-like Domain"/>
    <property type="match status" value="1"/>
</dbReference>
<dbReference type="InterPro" id="IPR036291">
    <property type="entry name" value="NAD(P)-bd_dom_sf"/>
</dbReference>
<dbReference type="PANTHER" id="PTHR22604">
    <property type="entry name" value="OXIDOREDUCTASES"/>
    <property type="match status" value="1"/>
</dbReference>
<dbReference type="Pfam" id="PF01408">
    <property type="entry name" value="GFO_IDH_MocA"/>
    <property type="match status" value="1"/>
</dbReference>
<dbReference type="STRING" id="882083.SacmaDRAFT_2546"/>
<keyword evidence="2" id="KW-0560">Oxidoreductase</keyword>
<dbReference type="InterPro" id="IPR050984">
    <property type="entry name" value="Gfo/Idh/MocA_domain"/>
</dbReference>
<accession>H5WZQ7</accession>
<organism evidence="5 6">
    <name type="scientific">Saccharomonospora marina XMU15</name>
    <dbReference type="NCBI Taxonomy" id="882083"/>
    <lineage>
        <taxon>Bacteria</taxon>
        <taxon>Bacillati</taxon>
        <taxon>Actinomycetota</taxon>
        <taxon>Actinomycetes</taxon>
        <taxon>Pseudonocardiales</taxon>
        <taxon>Pseudonocardiaceae</taxon>
        <taxon>Saccharomonospora</taxon>
    </lineage>
</organism>
<dbReference type="InterPro" id="IPR055170">
    <property type="entry name" value="GFO_IDH_MocA-like_dom"/>
</dbReference>
<dbReference type="Gene3D" id="3.30.360.10">
    <property type="entry name" value="Dihydrodipicolinate Reductase, domain 2"/>
    <property type="match status" value="1"/>
</dbReference>
<dbReference type="GO" id="GO:0016491">
    <property type="term" value="F:oxidoreductase activity"/>
    <property type="evidence" value="ECO:0007669"/>
    <property type="project" value="UniProtKB-KW"/>
</dbReference>
<dbReference type="HOGENOM" id="CLU_023194_5_0_11"/>
<dbReference type="Proteomes" id="UP000004926">
    <property type="component" value="Chromosome"/>
</dbReference>
<feature type="domain" description="GFO/IDH/MocA-like oxidoreductase" evidence="4">
    <location>
        <begin position="132"/>
        <end position="251"/>
    </location>
</feature>
<dbReference type="InterPro" id="IPR000683">
    <property type="entry name" value="Gfo/Idh/MocA-like_OxRdtase_N"/>
</dbReference>
<dbReference type="RefSeq" id="WP_009154174.1">
    <property type="nucleotide sequence ID" value="NZ_CM001439.1"/>
</dbReference>
<reference evidence="5 6" key="1">
    <citation type="journal article" date="2012" name="Stand. Genomic Sci.">
        <title>Genome sequence of the ocean sediment bacterium Saccharomonospora marina type strain (XMU15(T)).</title>
        <authorList>
            <person name="Klenk H.P."/>
            <person name="Lu M."/>
            <person name="Lucas S."/>
            <person name="Lapidus A."/>
            <person name="Copeland A."/>
            <person name="Pitluck S."/>
            <person name="Goodwin L.A."/>
            <person name="Han C."/>
            <person name="Tapia R."/>
            <person name="Brambilla E.M."/>
            <person name="Potter G."/>
            <person name="Land M."/>
            <person name="Ivanova N."/>
            <person name="Rohde M."/>
            <person name="Goker M."/>
            <person name="Detter J.C."/>
            <person name="Li W.J."/>
            <person name="Kyrpides N.C."/>
            <person name="Woyke T."/>
        </authorList>
    </citation>
    <scope>NUCLEOTIDE SEQUENCE [LARGE SCALE GENOMIC DNA]</scope>
    <source>
        <strain evidence="5 6">XMU15</strain>
    </source>
</reference>
<dbReference type="eggNOG" id="COG0673">
    <property type="taxonomic scope" value="Bacteria"/>
</dbReference>
<dbReference type="OrthoDB" id="9815825at2"/>
<comment type="similarity">
    <text evidence="1">Belongs to the Gfo/Idh/MocA family.</text>
</comment>
<keyword evidence="6" id="KW-1185">Reference proteome</keyword>
<dbReference type="EMBL" id="CM001439">
    <property type="protein sequence ID" value="EHR50789.1"/>
    <property type="molecule type" value="Genomic_DNA"/>
</dbReference>
<dbReference type="SUPFAM" id="SSF55347">
    <property type="entry name" value="Glyceraldehyde-3-phosphate dehydrogenase-like, C-terminal domain"/>
    <property type="match status" value="1"/>
</dbReference>
<dbReference type="GO" id="GO:0000166">
    <property type="term" value="F:nucleotide binding"/>
    <property type="evidence" value="ECO:0007669"/>
    <property type="project" value="InterPro"/>
</dbReference>
<gene>
    <name evidence="5" type="ORF">SacmaDRAFT_2546</name>
</gene>
<evidence type="ECO:0000259" key="3">
    <source>
        <dbReference type="Pfam" id="PF01408"/>
    </source>
</evidence>
<name>H5WZQ7_9PSEU</name>
<evidence type="ECO:0000313" key="5">
    <source>
        <dbReference type="EMBL" id="EHR50789.1"/>
    </source>
</evidence>
<evidence type="ECO:0000313" key="6">
    <source>
        <dbReference type="Proteomes" id="UP000004926"/>
    </source>
</evidence>